<accession>A0A4Z2FT63</accession>
<dbReference type="EMBL" id="SRLO01000904">
    <property type="protein sequence ID" value="TNN44406.1"/>
    <property type="molecule type" value="Genomic_DNA"/>
</dbReference>
<evidence type="ECO:0000313" key="2">
    <source>
        <dbReference type="Proteomes" id="UP000314294"/>
    </source>
</evidence>
<keyword evidence="2" id="KW-1185">Reference proteome</keyword>
<proteinExistence type="predicted"/>
<dbReference type="Proteomes" id="UP000314294">
    <property type="component" value="Unassembled WGS sequence"/>
</dbReference>
<dbReference type="AlphaFoldDB" id="A0A4Z2FT63"/>
<evidence type="ECO:0000313" key="1">
    <source>
        <dbReference type="EMBL" id="TNN44406.1"/>
    </source>
</evidence>
<sequence length="128" mass="14365">MEVSRGAASSRGRPPQDALIIVVIRWLDGGDGAFPPLDNTPLTFLVEDVEGLKPRLRGAGRPTTTRPTRKRLVPAAVFGRFARWYQIKECFSRLEEIEARMTFSKLSQLGRTAPLESLSKSYEYQPDT</sequence>
<reference evidence="1 2" key="1">
    <citation type="submission" date="2019-03" db="EMBL/GenBank/DDBJ databases">
        <title>First draft genome of Liparis tanakae, snailfish: a comprehensive survey of snailfish specific genes.</title>
        <authorList>
            <person name="Kim W."/>
            <person name="Song I."/>
            <person name="Jeong J.-H."/>
            <person name="Kim D."/>
            <person name="Kim S."/>
            <person name="Ryu S."/>
            <person name="Song J.Y."/>
            <person name="Lee S.K."/>
        </authorList>
    </citation>
    <scope>NUCLEOTIDE SEQUENCE [LARGE SCALE GENOMIC DNA]</scope>
    <source>
        <tissue evidence="1">Muscle</tissue>
    </source>
</reference>
<gene>
    <name evidence="1" type="ORF">EYF80_045399</name>
</gene>
<organism evidence="1 2">
    <name type="scientific">Liparis tanakae</name>
    <name type="common">Tanaka's snailfish</name>
    <dbReference type="NCBI Taxonomy" id="230148"/>
    <lineage>
        <taxon>Eukaryota</taxon>
        <taxon>Metazoa</taxon>
        <taxon>Chordata</taxon>
        <taxon>Craniata</taxon>
        <taxon>Vertebrata</taxon>
        <taxon>Euteleostomi</taxon>
        <taxon>Actinopterygii</taxon>
        <taxon>Neopterygii</taxon>
        <taxon>Teleostei</taxon>
        <taxon>Neoteleostei</taxon>
        <taxon>Acanthomorphata</taxon>
        <taxon>Eupercaria</taxon>
        <taxon>Perciformes</taxon>
        <taxon>Cottioidei</taxon>
        <taxon>Cottales</taxon>
        <taxon>Liparidae</taxon>
        <taxon>Liparis</taxon>
    </lineage>
</organism>
<comment type="caution">
    <text evidence="1">The sequence shown here is derived from an EMBL/GenBank/DDBJ whole genome shotgun (WGS) entry which is preliminary data.</text>
</comment>
<protein>
    <submittedName>
        <fullName evidence="1">Uncharacterized protein</fullName>
    </submittedName>
</protein>
<name>A0A4Z2FT63_9TELE</name>